<evidence type="ECO:0000313" key="3">
    <source>
        <dbReference type="Proteomes" id="UP000251585"/>
    </source>
</evidence>
<gene>
    <name evidence="2" type="primary">67</name>
    <name evidence="2" type="ORF">PBI_FLOOF_67</name>
</gene>
<accession>A0A2Z4Q479</accession>
<organism evidence="2 3">
    <name type="scientific">Microbacterium phage Floof</name>
    <dbReference type="NCBI Taxonomy" id="2201433"/>
    <lineage>
        <taxon>Viruses</taxon>
        <taxon>Duplodnaviria</taxon>
        <taxon>Heunggongvirae</taxon>
        <taxon>Uroviricota</taxon>
        <taxon>Caudoviricetes</taxon>
        <taxon>Casidaviridae</taxon>
        <taxon>Percivalvirus</taxon>
        <taxon>Percivalvirus floof</taxon>
    </lineage>
</organism>
<reference evidence="3" key="1">
    <citation type="submission" date="2018-04" db="EMBL/GenBank/DDBJ databases">
        <authorList>
            <person name="Go L.Y."/>
            <person name="Mitchell J.A."/>
        </authorList>
    </citation>
    <scope>NUCLEOTIDE SEQUENCE [LARGE SCALE GENOMIC DNA]</scope>
</reference>
<dbReference type="EMBL" id="MH271298">
    <property type="protein sequence ID" value="AWY04902.1"/>
    <property type="molecule type" value="Genomic_DNA"/>
</dbReference>
<sequence length="113" mass="12299">MPTPRKEPSVNTSPAALTPSPAKLTLVPVPLHRDTDDDLLEEPRERRIHHDPRPALRDPLASPAYRARFGTSGGAAQRGTRRAVVTLPDLQQRPRPEVAGVRAMFTRPTGAAA</sequence>
<feature type="region of interest" description="Disordered" evidence="1">
    <location>
        <begin position="1"/>
        <end position="60"/>
    </location>
</feature>
<evidence type="ECO:0000313" key="2">
    <source>
        <dbReference type="EMBL" id="AWY04902.1"/>
    </source>
</evidence>
<proteinExistence type="predicted"/>
<protein>
    <submittedName>
        <fullName evidence="2">Uncharacterized protein</fullName>
    </submittedName>
</protein>
<name>A0A2Z4Q479_9CAUD</name>
<dbReference type="Proteomes" id="UP000251585">
    <property type="component" value="Segment"/>
</dbReference>
<feature type="compositionally biased region" description="Basic and acidic residues" evidence="1">
    <location>
        <begin position="31"/>
        <end position="45"/>
    </location>
</feature>
<evidence type="ECO:0000256" key="1">
    <source>
        <dbReference type="SAM" id="MobiDB-lite"/>
    </source>
</evidence>
<keyword evidence="3" id="KW-1185">Reference proteome</keyword>